<evidence type="ECO:0000256" key="1">
    <source>
        <dbReference type="SAM" id="Phobius"/>
    </source>
</evidence>
<dbReference type="Proteomes" id="UP000256379">
    <property type="component" value="Unassembled WGS sequence"/>
</dbReference>
<comment type="caution">
    <text evidence="2">The sequence shown here is derived from an EMBL/GenBank/DDBJ whole genome shotgun (WGS) entry which is preliminary data.</text>
</comment>
<dbReference type="AlphaFoldDB" id="A0A3D8IPH9"/>
<accession>A0A3D8IPH9</accession>
<evidence type="ECO:0000313" key="3">
    <source>
        <dbReference type="Proteomes" id="UP000256379"/>
    </source>
</evidence>
<keyword evidence="1" id="KW-0812">Transmembrane</keyword>
<sequence>MSQNDKVTSRHCEERSNEAIHKEDSTYNQISKILQKILMDCHALISSRLAIMKQYQVSLQKLAMTIRIWEFSTLPYIIISNIFPSFTLSFSTPSIAIIKYFLQNICLWLYAILLFSQGENYDKTRTFQRARGYFNA</sequence>
<dbReference type="EMBL" id="NXLQ01000004">
    <property type="protein sequence ID" value="RDU66511.1"/>
    <property type="molecule type" value="Genomic_DNA"/>
</dbReference>
<organism evidence="2 3">
    <name type="scientific">Helicobacter didelphidarum</name>
    <dbReference type="NCBI Taxonomy" id="2040648"/>
    <lineage>
        <taxon>Bacteria</taxon>
        <taxon>Pseudomonadati</taxon>
        <taxon>Campylobacterota</taxon>
        <taxon>Epsilonproteobacteria</taxon>
        <taxon>Campylobacterales</taxon>
        <taxon>Helicobacteraceae</taxon>
        <taxon>Helicobacter</taxon>
    </lineage>
</organism>
<proteinExistence type="predicted"/>
<protein>
    <submittedName>
        <fullName evidence="2">Uncharacterized protein</fullName>
    </submittedName>
</protein>
<evidence type="ECO:0000313" key="2">
    <source>
        <dbReference type="EMBL" id="RDU66511.1"/>
    </source>
</evidence>
<feature type="transmembrane region" description="Helical" evidence="1">
    <location>
        <begin position="62"/>
        <end position="83"/>
    </location>
</feature>
<gene>
    <name evidence="2" type="ORF">CQA53_03450</name>
</gene>
<name>A0A3D8IPH9_9HELI</name>
<feature type="transmembrane region" description="Helical" evidence="1">
    <location>
        <begin position="95"/>
        <end position="115"/>
    </location>
</feature>
<keyword evidence="1" id="KW-0472">Membrane</keyword>
<reference evidence="2 3" key="1">
    <citation type="submission" date="2018-04" db="EMBL/GenBank/DDBJ databases">
        <title>Novel Campyloabacter and Helicobacter Species and Strains.</title>
        <authorList>
            <person name="Mannion A.J."/>
            <person name="Shen Z."/>
            <person name="Fox J.G."/>
        </authorList>
    </citation>
    <scope>NUCLEOTIDE SEQUENCE [LARGE SCALE GENOMIC DNA]</scope>
    <source>
        <strain evidence="2 3">MIT 17-337</strain>
    </source>
</reference>
<keyword evidence="1" id="KW-1133">Transmembrane helix</keyword>
<keyword evidence="3" id="KW-1185">Reference proteome</keyword>